<evidence type="ECO:0000259" key="16">
    <source>
        <dbReference type="PROSITE" id="PS51217"/>
    </source>
</evidence>
<keyword evidence="7" id="KW-0238">DNA-binding</keyword>
<dbReference type="Pfam" id="PF13361">
    <property type="entry name" value="UvrD_C"/>
    <property type="match status" value="2"/>
</dbReference>
<dbReference type="NCBIfam" id="NF008743">
    <property type="entry name" value="PRK11773.1"/>
    <property type="match status" value="1"/>
</dbReference>
<comment type="similarity">
    <text evidence="1">Belongs to the helicase family. UvrD subfamily.</text>
</comment>
<keyword evidence="4 14" id="KW-0378">Hydrolase</keyword>
<name>A0A8D5ALW1_9GAMM</name>
<evidence type="ECO:0000256" key="13">
    <source>
        <dbReference type="ARBA" id="ARBA00048988"/>
    </source>
</evidence>
<dbReference type="GO" id="GO:0016787">
    <property type="term" value="F:hydrolase activity"/>
    <property type="evidence" value="ECO:0007669"/>
    <property type="project" value="UniProtKB-UniRule"/>
</dbReference>
<evidence type="ECO:0000256" key="11">
    <source>
        <dbReference type="ARBA" id="ARBA00034808"/>
    </source>
</evidence>
<evidence type="ECO:0000313" key="18">
    <source>
        <dbReference type="Proteomes" id="UP000824988"/>
    </source>
</evidence>
<evidence type="ECO:0000256" key="5">
    <source>
        <dbReference type="ARBA" id="ARBA00022806"/>
    </source>
</evidence>
<dbReference type="Pfam" id="PF00580">
    <property type="entry name" value="UvrD-helicase"/>
    <property type="match status" value="1"/>
</dbReference>
<evidence type="ECO:0000256" key="8">
    <source>
        <dbReference type="ARBA" id="ARBA00023204"/>
    </source>
</evidence>
<dbReference type="PANTHER" id="PTHR11070">
    <property type="entry name" value="UVRD / RECB / PCRA DNA HELICASE FAMILY MEMBER"/>
    <property type="match status" value="1"/>
</dbReference>
<feature type="binding site" evidence="14">
    <location>
        <begin position="29"/>
        <end position="36"/>
    </location>
    <ligand>
        <name>ATP</name>
        <dbReference type="ChEBI" id="CHEBI:30616"/>
    </ligand>
</feature>
<dbReference type="PANTHER" id="PTHR11070:SF2">
    <property type="entry name" value="ATP-DEPENDENT DNA HELICASE SRS2"/>
    <property type="match status" value="1"/>
</dbReference>
<keyword evidence="2 14" id="KW-0547">Nucleotide-binding</keyword>
<gene>
    <name evidence="17" type="primary">uvrD</name>
    <name evidence="17" type="ORF">MoryE10_31470</name>
</gene>
<dbReference type="InterPro" id="IPR014016">
    <property type="entry name" value="UvrD-like_ATP-bd"/>
</dbReference>
<dbReference type="CDD" id="cd17932">
    <property type="entry name" value="DEXQc_UvrD"/>
    <property type="match status" value="1"/>
</dbReference>
<dbReference type="InterPro" id="IPR014017">
    <property type="entry name" value="DNA_helicase_UvrD-like_C"/>
</dbReference>
<dbReference type="EMBL" id="AP019782">
    <property type="protein sequence ID" value="BBL72541.1"/>
    <property type="molecule type" value="Genomic_DNA"/>
</dbReference>
<evidence type="ECO:0000256" key="4">
    <source>
        <dbReference type="ARBA" id="ARBA00022801"/>
    </source>
</evidence>
<evidence type="ECO:0000256" key="10">
    <source>
        <dbReference type="ARBA" id="ARBA00034617"/>
    </source>
</evidence>
<reference evidence="17" key="1">
    <citation type="submission" date="2019-06" db="EMBL/GenBank/DDBJ databases">
        <title>Complete genome sequence of Methylogaea oryzae strain JCM16910.</title>
        <authorList>
            <person name="Asakawa S."/>
        </authorList>
    </citation>
    <scope>NUCLEOTIDE SEQUENCE</scope>
    <source>
        <strain evidence="17">E10</strain>
    </source>
</reference>
<dbReference type="Proteomes" id="UP000824988">
    <property type="component" value="Chromosome"/>
</dbReference>
<dbReference type="FunFam" id="1.10.486.10:FF:000003">
    <property type="entry name" value="ATP-dependent DNA helicase"/>
    <property type="match status" value="1"/>
</dbReference>
<dbReference type="GO" id="GO:0009314">
    <property type="term" value="P:response to radiation"/>
    <property type="evidence" value="ECO:0007669"/>
    <property type="project" value="UniProtKB-ARBA"/>
</dbReference>
<evidence type="ECO:0000256" key="12">
    <source>
        <dbReference type="ARBA" id="ARBA00034923"/>
    </source>
</evidence>
<evidence type="ECO:0000256" key="3">
    <source>
        <dbReference type="ARBA" id="ARBA00022763"/>
    </source>
</evidence>
<accession>A0A8D5ALW1</accession>
<keyword evidence="9" id="KW-0413">Isomerase</keyword>
<dbReference type="GO" id="GO:0003677">
    <property type="term" value="F:DNA binding"/>
    <property type="evidence" value="ECO:0007669"/>
    <property type="project" value="UniProtKB-KW"/>
</dbReference>
<feature type="domain" description="UvrD-like helicase C-terminal" evidence="16">
    <location>
        <begin position="287"/>
        <end position="561"/>
    </location>
</feature>
<proteinExistence type="inferred from homology"/>
<dbReference type="GO" id="GO:0033202">
    <property type="term" value="C:DNA helicase complex"/>
    <property type="evidence" value="ECO:0007669"/>
    <property type="project" value="TreeGrafter"/>
</dbReference>
<comment type="catalytic activity">
    <reaction evidence="10">
        <text>Couples ATP hydrolysis with the unwinding of duplex DNA by translocating in the 3'-5' direction.</text>
        <dbReference type="EC" id="5.6.2.4"/>
    </reaction>
</comment>
<dbReference type="GO" id="GO:0043138">
    <property type="term" value="F:3'-5' DNA helicase activity"/>
    <property type="evidence" value="ECO:0007669"/>
    <property type="project" value="UniProtKB-EC"/>
</dbReference>
<evidence type="ECO:0000313" key="17">
    <source>
        <dbReference type="EMBL" id="BBL72541.1"/>
    </source>
</evidence>
<dbReference type="CDD" id="cd18807">
    <property type="entry name" value="SF1_C_UvrD"/>
    <property type="match status" value="1"/>
</dbReference>
<dbReference type="GO" id="GO:0000725">
    <property type="term" value="P:recombinational repair"/>
    <property type="evidence" value="ECO:0007669"/>
    <property type="project" value="TreeGrafter"/>
</dbReference>
<dbReference type="KEGG" id="moz:MoryE10_31470"/>
<dbReference type="PROSITE" id="PS51217">
    <property type="entry name" value="UVRD_HELICASE_CTER"/>
    <property type="match status" value="1"/>
</dbReference>
<evidence type="ECO:0000256" key="6">
    <source>
        <dbReference type="ARBA" id="ARBA00022840"/>
    </source>
</evidence>
<dbReference type="EC" id="5.6.2.4" evidence="11"/>
<evidence type="ECO:0000256" key="1">
    <source>
        <dbReference type="ARBA" id="ARBA00009922"/>
    </source>
</evidence>
<dbReference type="GO" id="GO:0005524">
    <property type="term" value="F:ATP binding"/>
    <property type="evidence" value="ECO:0007669"/>
    <property type="project" value="UniProtKB-UniRule"/>
</dbReference>
<dbReference type="Pfam" id="PF21196">
    <property type="entry name" value="PcrA_UvrD_tudor"/>
    <property type="match status" value="1"/>
</dbReference>
<dbReference type="AlphaFoldDB" id="A0A8D5ALW1"/>
<dbReference type="FunFam" id="1.10.10.160:FF:000001">
    <property type="entry name" value="ATP-dependent DNA helicase"/>
    <property type="match status" value="1"/>
</dbReference>
<evidence type="ECO:0000256" key="2">
    <source>
        <dbReference type="ARBA" id="ARBA00022741"/>
    </source>
</evidence>
<keyword evidence="5 14" id="KW-0347">Helicase</keyword>
<evidence type="ECO:0000256" key="7">
    <source>
        <dbReference type="ARBA" id="ARBA00023125"/>
    </source>
</evidence>
<comment type="catalytic activity">
    <reaction evidence="13">
        <text>ATP + H2O = ADP + phosphate + H(+)</text>
        <dbReference type="Rhea" id="RHEA:13065"/>
        <dbReference type="ChEBI" id="CHEBI:15377"/>
        <dbReference type="ChEBI" id="CHEBI:15378"/>
        <dbReference type="ChEBI" id="CHEBI:30616"/>
        <dbReference type="ChEBI" id="CHEBI:43474"/>
        <dbReference type="ChEBI" id="CHEBI:456216"/>
        <dbReference type="EC" id="5.6.2.4"/>
    </reaction>
</comment>
<keyword evidence="18" id="KW-1185">Reference proteome</keyword>
<keyword evidence="6 14" id="KW-0067">ATP-binding</keyword>
<dbReference type="InterPro" id="IPR000212">
    <property type="entry name" value="DNA_helicase_UvrD/REP"/>
</dbReference>
<dbReference type="FunFam" id="3.40.50.300:FF:001201">
    <property type="entry name" value="ATP-dependent DNA helicase UvrD2"/>
    <property type="match status" value="1"/>
</dbReference>
<keyword evidence="3" id="KW-0227">DNA damage</keyword>
<protein>
    <recommendedName>
        <fullName evidence="11">DNA 3'-5' helicase</fullName>
        <ecNumber evidence="11">5.6.2.4</ecNumber>
    </recommendedName>
    <alternativeName>
        <fullName evidence="12">DNA 3'-5' helicase II</fullName>
    </alternativeName>
</protein>
<feature type="domain" description="UvrD-like helicase ATP-binding" evidence="15">
    <location>
        <begin position="8"/>
        <end position="286"/>
    </location>
</feature>
<dbReference type="PROSITE" id="PS51198">
    <property type="entry name" value="UVRD_HELICASE_ATP_BIND"/>
    <property type="match status" value="1"/>
</dbReference>
<keyword evidence="8" id="KW-0234">DNA repair</keyword>
<organism evidence="17 18">
    <name type="scientific">Methylogaea oryzae</name>
    <dbReference type="NCBI Taxonomy" id="1295382"/>
    <lineage>
        <taxon>Bacteria</taxon>
        <taxon>Pseudomonadati</taxon>
        <taxon>Pseudomonadota</taxon>
        <taxon>Gammaproteobacteria</taxon>
        <taxon>Methylococcales</taxon>
        <taxon>Methylococcaceae</taxon>
        <taxon>Methylogaea</taxon>
    </lineage>
</organism>
<dbReference type="GO" id="GO:0005829">
    <property type="term" value="C:cytosol"/>
    <property type="evidence" value="ECO:0007669"/>
    <property type="project" value="TreeGrafter"/>
</dbReference>
<dbReference type="RefSeq" id="WP_221047619.1">
    <property type="nucleotide sequence ID" value="NZ_AP019782.1"/>
</dbReference>
<evidence type="ECO:0000256" key="14">
    <source>
        <dbReference type="PROSITE-ProRule" id="PRU00560"/>
    </source>
</evidence>
<evidence type="ECO:0000259" key="15">
    <source>
        <dbReference type="PROSITE" id="PS51198"/>
    </source>
</evidence>
<sequence length="720" mass="81455">MDITELVDSLNPAQREAVTAPQGAALVLAGAGSGKTRVLVHRIAWLIRVEGVSPHSLLSVTFTNKAAGEMRSRVESLLQLPAAGLWIGTFHGLAHRLLRRHWREAGLPEGFQILDTDDQLRLVKRLMKSMEIDDSRWPPKQALWFINAQKDEGRRAGHLGDSYDPFQKQMQRIYQAYEEACQRAGLVDFAELLLRCHEILRDQPDLLAHYRERFRHVLVDEFQDTNTIQYAWLRLLTEGQNNLFVVGDDDQSIYGWRGAKVENIQRFQKDHPRHSLVRLEQNYRSTGNILAAANALIANNEGRLGKTLWTEDGKGEPISLYAAFNEQDEAYFVIDRIRQWVAEGGRRSDAAILYRSNAQSRLFEERLMMQGIPYRVYGGLRFFERAEIKNALAYLRLIANRSDDPSFERVINLPVRGIGERTVDLIRDQARQEQSSLWQAAQGLCERGELPGRARNAVQGFLNLIEELAAACHGDRLADQAHFVIHRSGLIEHHKKEKDQGETRLENLEELISACRQFVPEDPNLAELDQFLAHAALEAGDNQANSGDDAVQLMTLHSAKGLEFPLVFMVGMEEGLFPSQQSFEDPARLEEERRLAYVGVTRARKRLVMSHAEQRRWYGKDLYPHPSRFVREIPPEHVQEVRMGSTSARPLAQPAAPANIARETAASAGLKLGQRVNHAKFGEGVVLQVEGDGAQARVQVNFRDAGTKWLMLAYANLQTA</sequence>
<evidence type="ECO:0000256" key="9">
    <source>
        <dbReference type="ARBA" id="ARBA00023235"/>
    </source>
</evidence>